<feature type="region of interest" description="Disordered" evidence="6">
    <location>
        <begin position="1313"/>
        <end position="1333"/>
    </location>
</feature>
<feature type="domain" description="HYDIN/VesB/CFA65-like Ig-like" evidence="8">
    <location>
        <begin position="459"/>
        <end position="559"/>
    </location>
</feature>
<feature type="compositionally biased region" description="Basic and acidic residues" evidence="6">
    <location>
        <begin position="2351"/>
        <end position="2362"/>
    </location>
</feature>
<dbReference type="InterPro" id="IPR033768">
    <property type="entry name" value="Hydin_ADK"/>
</dbReference>
<organism evidence="9 10">
    <name type="scientific">Clupea harengus</name>
    <name type="common">Atlantic herring</name>
    <dbReference type="NCBI Taxonomy" id="7950"/>
    <lineage>
        <taxon>Eukaryota</taxon>
        <taxon>Metazoa</taxon>
        <taxon>Chordata</taxon>
        <taxon>Craniata</taxon>
        <taxon>Vertebrata</taxon>
        <taxon>Euteleostomi</taxon>
        <taxon>Actinopterygii</taxon>
        <taxon>Neopterygii</taxon>
        <taxon>Teleostei</taxon>
        <taxon>Clupei</taxon>
        <taxon>Clupeiformes</taxon>
        <taxon>Clupeoidei</taxon>
        <taxon>Clupeidae</taxon>
        <taxon>Clupea</taxon>
    </lineage>
</organism>
<feature type="region of interest" description="Disordered" evidence="6">
    <location>
        <begin position="2335"/>
        <end position="2443"/>
    </location>
</feature>
<dbReference type="OrthoDB" id="442692at2759"/>
<dbReference type="GO" id="GO:1904158">
    <property type="term" value="P:axonemal central apparatus assembly"/>
    <property type="evidence" value="ECO:0007669"/>
    <property type="project" value="TreeGrafter"/>
</dbReference>
<feature type="compositionally biased region" description="Basic and acidic residues" evidence="6">
    <location>
        <begin position="2257"/>
        <end position="2283"/>
    </location>
</feature>
<accession>A0A6P8EVH3</accession>
<reference evidence="10" key="1">
    <citation type="submission" date="2025-08" db="UniProtKB">
        <authorList>
            <consortium name="RefSeq"/>
        </authorList>
    </citation>
    <scope>IDENTIFICATION</scope>
</reference>
<dbReference type="InterPro" id="IPR053879">
    <property type="entry name" value="HYDIN_VesB_CFA65-like_Ig"/>
</dbReference>
<dbReference type="PANTHER" id="PTHR23053">
    <property type="entry name" value="DLEC1 DELETED IN LUNG AND ESOPHAGEAL CANCER 1"/>
    <property type="match status" value="1"/>
</dbReference>
<feature type="region of interest" description="Disordered" evidence="6">
    <location>
        <begin position="2127"/>
        <end position="2160"/>
    </location>
</feature>
<dbReference type="InterPro" id="IPR027417">
    <property type="entry name" value="P-loop_NTPase"/>
</dbReference>
<evidence type="ECO:0000256" key="5">
    <source>
        <dbReference type="ARBA" id="ARBA00023273"/>
    </source>
</evidence>
<dbReference type="Pfam" id="PF22544">
    <property type="entry name" value="HYDIN_VesB_CFA65-like_Ig"/>
    <property type="match status" value="3"/>
</dbReference>
<dbReference type="RefSeq" id="XP_031420258.1">
    <property type="nucleotide sequence ID" value="XM_031564398.1"/>
</dbReference>
<dbReference type="GO" id="GO:0003341">
    <property type="term" value="P:cilium movement"/>
    <property type="evidence" value="ECO:0007669"/>
    <property type="project" value="TreeGrafter"/>
</dbReference>
<feature type="compositionally biased region" description="Polar residues" evidence="6">
    <location>
        <begin position="2135"/>
        <end position="2146"/>
    </location>
</feature>
<dbReference type="Gene3D" id="2.60.40.10">
    <property type="entry name" value="Immunoglobulins"/>
    <property type="match status" value="23"/>
</dbReference>
<dbReference type="InterPro" id="IPR013783">
    <property type="entry name" value="Ig-like_fold"/>
</dbReference>
<dbReference type="Gene3D" id="3.40.50.300">
    <property type="entry name" value="P-loop containing nucleotide triphosphate hydrolases"/>
    <property type="match status" value="1"/>
</dbReference>
<evidence type="ECO:0000256" key="3">
    <source>
        <dbReference type="ARBA" id="ARBA00022490"/>
    </source>
</evidence>
<feature type="domain" description="Hydin adenylate kinase-like" evidence="7">
    <location>
        <begin position="2033"/>
        <end position="2218"/>
    </location>
</feature>
<dbReference type="KEGG" id="char:105904476"/>
<proteinExistence type="predicted"/>
<protein>
    <submittedName>
        <fullName evidence="10">Hydrocephalus-inducing protein homolog</fullName>
    </submittedName>
</protein>
<sequence length="5082" mass="566942">MPTSKVQTSNTALQSLPVKMTDGFKSKVVAPRNPKLVKRLDQTTRMMPSVFAKEVSLTTEERLANTYEMHRPRILELLDMSETTHQKVSSVDVDQPMFQPYPSEIVFQNYTPPESYEVPLVLRNNDKIPRLVKVVEEDSLYFKVVSPMDVCIKVAPGMASTFTVLFTPQENKDYIHRVICVTEREKFEVPIRAIGARAILDLPDRLHFPISPVKCTAQKTLLVRNIGNCEAKFQLSTCSPFSVAPPQGTLGIGESTQITVDFLPKTTGDHTQELSLHYHTGEDVYISLYGAATDVNLRLERNSVLLEKTYISMANQRSVAIVNRSDTIVHYQWKSCATEEEEKHQKQRFCVDLQQEEDDEMEQFLTECGADPTARHQLSLLSRTFQERRRQLCDESLAFSPQHIIIEPLEGDVWPNSTAEVNIVFKPQEAKLYQQTVYCDITGRESRLPLRIKGEGIGPKLQVNFDLLDMGNIFIGSKHSYEVLLTNKGLIAALYQILEASSAQGLCFSFSPSTGRVSPGDCHALEVTFTSSTLGVFSEDFHFVIEGNPLPLILTFRGCVMGPTFHFSIPRLNFGEVSFGFPHTLACCLTNTSLVPMTFHLRVPGDGAGPPSITSALQVSQLNRTDWLTGDPSGEWPTEFSIVPSSGTVRAQGQVDLQVTLCSNTVRSYNLALVVDVQGVSEDVLALPICARCSVPEVILETPVLRLEKCFLDYAYEQPVKLINNSDLPACYGLLSQEYEEHPSVLYSSPHPRGVIQPHASAEIPLVVQAKAVGPLEFSIHIAVLGSQHPPLAMLLSCLAEGPVIHVPSAEVDFGNIPVLTDVRRPLQLSNQSPIPARFLAQMARKKSLWRVEPSEGVVPPLGELEIRLVAHLDDSVPFQDKLLLSIQDSNTQTIPVCARGKGTTIVTDRPFAPSLDLGDHFSSGPCQYHFRVTNRGRRYHQLFWCTDGQTPFRCRVTIPKCSPKDMKARYTLTPEASKPPVFSLSPMRLELSPGQSADMVLEGSSDIPKVVQERLVCYGIVGQQSGKERIMAVDVSCRFIAPVLSISSQQLHFYVEKTPDVSLVPLYQKLVLKSVSTLVLSCELTISKPFSLCENSDDSAFVMQKSLVLGVGAWTELWVRFDPLHRRDQATRVAEDVLEIRYQGHPQRDLVALKGEVHFPNLHFSSSTLDFGCVLNHTEAQQQITMTNCSPLPVSYRWTFLLDHKHHCIRFAEGASQTQTDPVGGEETQYHWGLSHKRHTNSRMDSNRKSQDTQKLHLEVEGDEEKRDPENDTKEGRGSPKESVPALLIPINTPHGGTPTNTGSFTPRKLVQSGVHSPQWPPKGDLTTSQTPRIHPNIGVEEVFDILPIYGMLQPGGSQPVTFSFFGHANISSQVLALCEVEGGPVYEITLKGEASLVTYSLDTTDFCLGHQLFDRVAEEEIVLRNTGRVGFDFSTLPQDLDGDPDNPPPGQPLVIPSSGHIEANTEQRISVYYLPGVPEAFYKTFQLQVAFFEPETISIRGEGIFPRVCLDLPRDLDELKYGPLLKAARENVEKEKPREELLSRPPTVDGAPLEEDYCPTYDALLQMEVERLLVTENAVSMETTSVEGSDTSGSASRKRKKLSKFTLPDYILDFGYVIHGEVPTHIVKVTNTGPCQVSFRADRRPLAGTGFSTELDRVKHLPYCETETFEVKFDPRGANLELGEVNTIMPIQVAGSPLVQVHLHAVVTMPSLSVSKETLKFDSIQCGMCQLITLQLLNREVVPCEWSLAEEERPKMKIDKHVPLHLRKKLRLAFRPPPVVFEVLPSSGVLFPGDRLNVQVKFSPAEGRAYSQHLVLTVAQSTQRLLLLAQGKGEEPQLEFSTSVLKMGPALPHSAGEEREVIVRNPCPFPVEFYSLEFDKQYLEEEKVLRTLKGYDAQNLLLLPPRAPGETLPAELLEHYQEHCSHESRGELKTGTLKDEEGLEGEWRESVEEDQADLLNAERPLEDNRVEVMAVGSKEIRSREALKDDSQPNSGVGELETNPVTKAIARHLGIDMTPEGQDARNRRGITFIVHGAPLSGKTETAVTLARHYGAACLTLDAVVLEAMASGATPAAIQARELCVRAAQEHSQSKAEEMAHAPADIPSPTAQAPGVLSVDAVSKHTVESTDPKAQASSISTRNKTTVAGGKKTEQTVTSPVTSPTAFSQFHLRLSVSVSQVRELDLMSCLLPEEVLVDILRERLQLSDCLRGVVFDGLETLYCPSLSCTLQAILKALNNRRFIYMVNLSNNYNDFKAKEKAQREDEEAKQREQEQKEKLRFQEMDEEEYDALPEEEKEHFDRQRLQLVRERKCREQKRRERQQEERRRIQEDLERHREEEEMKKRGKKGKKDPVPSKEDAGKKSQLGSKQSSGALRSETKLDHGGQKMSNPQDVKDQSKDVAPTPGEGSRDAEEKKKKPKEAKPGGQEDIPPPNEEQDGEMLSQSDKQLLHRFQVYEHIQVQLCHVLRFWDRAQGLLLRPYNAEEVLEAEDHQCSERQAVSGKKTKKEREKEKERHEKDRLKADGELKLVSPDPSRLPLTGDGADMAEKEGVADAVPQIVIPVSRREHSVAAEILQDGRLPSLDEVLDGLGLGPKGPPIPPPCTFSVVPYPKRSSEASLQHVSDCFTFLVPLSQEGEEKKEAELETELQAAVLKEDTVTPSKGKSKKAEPSKENPKDKRRPSSKKGSKNSESQSPPQNVIPLYDAEEGTHPGDSQQDPNNRLTTFRWIVPPHGEVTLKLWFHSAVLGTFDQTLNFELMGTRTHYQLHCQGICAYPNISRDHKVVFAHCKKIPSVEGDVQKTYIVKEGLFNFGSLLCGKTRDRYKERKYPENMERLVMHNNSPMEAEVHFCFQHDTKATTYLLDPPSMTLKPKEKKELMIWAYPITPCQIEDSLVCCVKDNPEPAVFRLSCHGLRPELELDRKQLHFDKVLLHRKETRNLLLRNTKTLPVAWRLSGMEVLGDEFSVSQDQGIIMPNTDFCVQMHFRAVKPVNLRRSIRLEVADADGILGIVYTENIQVTAEAYDVALDITFPKGADGGLDFGTVKVSEEVRLSVNLKNKGKYDIAYKFVLEPTLPDMPNLNSAFIITPQAATLHPTDRPACVQFTFCYNKEVRIHEQPILRCQIIEPNISNAGETIAIIPIKVSFLSVFSKYLITPSSDINFGPLVYGSRKTRSFTIENIGDFEIRFHVSRICKDIPGPAHKKGLGKRTSRESYSAKQNPGKPRRSESIQKESTAMTQTRFTTGVFSLSPSFGVVAPGSSQVVIVECVAEQAGLWQEYLAVDISDRNPLDNIGGIPYHLVAEVCMPGFIKDIASIFEEHHICKNSNMLQCEQFRDASSIYVEGENKFIFNNVLVGQSAKARFRLTNSGKVPCELSLSAKSVQTKATRTTEVFELLPTKMCLPSHSHAFAVITFTPPSMLAYQGIFEVTLEGASSAMSMGKNKLLVLDLVGDGNLPFVSVLRPMVRNRRGQPVLQFKRQLVGRGQTLPLVIKNDGNVPAKATIELQDKMGVFKIKSAPCYSSRIITPVTSEDESGEEGSFGKVVSLVMSVGQQAELEVEFSPRNTRTFEATIRLVVADNLFEETEVQLLGESYQDIVTLDNILSKGLESTNSKSDHLHFGHCHVAKSYQDTFTMTNLSGSDALHFEWPPDGTQVCFSPRVGHLHAGCAKDIAVTFCSKQPVTLSAQLQKCKLCRVIFQQPVDQVADWDDRQRTVKWVDTSKQAGAQKEPARKKVIEIDPEPANTVVENSSRVVELLLSAVCDYAKFTCDSEPIHFKDTMLYQTRVYKLQMTNTGTTKLDFSWQVLYGGETIIPDHRDVSTRSSCQSRCGTALRPCSSLGSVSIMLLRDPDLPPFRVEPSVGAISPGDSQTFCVKFSPIEVAQYEAQLVCSVPNLKDEQGPTIQMRGRSLLPHCHFHLGQSDYITGNRRNLELRGPHGAPPRCALDASTQVIEFTSTGVGVPCTRQFSLVNPTNKPYSYEWQCEDSGPSPFKCCTPNGSILPGKKVEVRFEFHSVALELVESFWTFQIPNLNLSVAFLLVGTAREPMVYIDQAHLNMGSLLIGCVVQHTLCLVNNEKEPFKFAVQKSSCYSESFVDQLQIEPMQGTLPPNDKLPFLMTLKPTQEGEVAFNLAVNVRGRVQPVMLNVKADCYHMRASVQCENPEGQVTEMAPNSLHEVDFKQVELRDKTTFAFLVSNPGLFNLDIQYELWGPAKLQRQLHVKPEHENVAAGKQTRCTVSFYPQEKCVLRDVGLAIKIKHGPVYSCALLGVAEFPGLDFSFQKHNFGKNFIFSAGMTPASKSLVLTNRGERPISVDCSFTNTPFLKVGFQPRLLPPGDCMDVPITFYPQEAKQYHEKLVFGINDCAKKVVEILGQGTEIKLDFEDPRQKMVNLGSLQVGQRSHQLISLINNSALAITFTLQFNSTVDALHDAQVLSMMPSSEVTVQGCGGRCTVELLFTPKERIAPFSEELRLECLGMVRPLLVFKGCCHGVEVKLDQDYLTFGAVVQRCHATRRILMQNTGDIGVRFHWDVKSFLPDFFISPVEGYISTGMEVPFEVTFAPTELCQDRRYDGLTCAIEGSTPISLTLTGSCIVPSTAKEVMNFICQVRFQHTLPLTLTNRSNQRWILKPVIESQHWTGAPTCVIEPYHNKVYEVIYKPVVMTTDKKHLGSIFFPFPDGTGLLYTLVGTAEPPKPVGLISHELPCKTTYTEVLPVQNWLSKPQRFHVLLEIIKPERLDSTVSLKGLDYVDVSGLATKDYKISFFSYKEGLFNAKVTFRNEETGEYLLYLLNFRTTAPGVIRTIEMSTLVRQCTSASVRVENPLPAVLVFTVECRSPDVSLPSQISVPAATWGTLTFEYQPLRPGESITRLVLHNSELGYFHYDLQLNALPPLPEKPLYFRAPLGSGLYVPLKFMNFSRVKAEFTCKTDCPDFVVEKQFSAGPGFQAGIEITTEIYFEPCQLGEVRGLLHLTSSFGGDYTFPLYGTCTPPKAQGPFNIRAGSNVSIPFKNVFLQTTGYSFQVDNPAFTAKGVETVRPKKTHSILVAFDGPPPGHRSPCSGKLTISSPRMEGQGQPISWVYYLKGYTPD</sequence>
<evidence type="ECO:0000256" key="6">
    <source>
        <dbReference type="SAM" id="MobiDB-lite"/>
    </source>
</evidence>
<evidence type="ECO:0000313" key="9">
    <source>
        <dbReference type="Proteomes" id="UP000515152"/>
    </source>
</evidence>
<dbReference type="GO" id="GO:0005930">
    <property type="term" value="C:axoneme"/>
    <property type="evidence" value="ECO:0007669"/>
    <property type="project" value="TreeGrafter"/>
</dbReference>
<evidence type="ECO:0000259" key="7">
    <source>
        <dbReference type="Pfam" id="PF17213"/>
    </source>
</evidence>
<keyword evidence="5" id="KW-0966">Cell projection</keyword>
<feature type="region of interest" description="Disordered" evidence="6">
    <location>
        <begin position="2651"/>
        <end position="2720"/>
    </location>
</feature>
<keyword evidence="4" id="KW-0969">Cilium</keyword>
<dbReference type="GeneID" id="105904476"/>
<dbReference type="CTD" id="54768"/>
<feature type="region of interest" description="Disordered" evidence="6">
    <location>
        <begin position="1237"/>
        <end position="1286"/>
    </location>
</feature>
<feature type="compositionally biased region" description="Low complexity" evidence="6">
    <location>
        <begin position="2363"/>
        <end position="2375"/>
    </location>
</feature>
<evidence type="ECO:0000313" key="10">
    <source>
        <dbReference type="RefSeq" id="XP_031420258.1"/>
    </source>
</evidence>
<dbReference type="Proteomes" id="UP000515152">
    <property type="component" value="Chromosome 3"/>
</dbReference>
<feature type="region of interest" description="Disordered" evidence="6">
    <location>
        <begin position="3197"/>
        <end position="3233"/>
    </location>
</feature>
<feature type="compositionally biased region" description="Basic and acidic residues" evidence="6">
    <location>
        <begin position="2666"/>
        <end position="2676"/>
    </location>
</feature>
<feature type="compositionally biased region" description="Basic residues" evidence="6">
    <location>
        <begin position="2677"/>
        <end position="2687"/>
    </location>
</feature>
<feature type="compositionally biased region" description="Basic and acidic residues" evidence="6">
    <location>
        <begin position="2294"/>
        <end position="2303"/>
    </location>
</feature>
<gene>
    <name evidence="10" type="primary">hydin</name>
</gene>
<keyword evidence="9" id="KW-1185">Reference proteome</keyword>
<feature type="domain" description="HYDIN/VesB/CFA65-like Ig-like" evidence="8">
    <location>
        <begin position="4270"/>
        <end position="4364"/>
    </location>
</feature>
<feature type="region of interest" description="Disordered" evidence="6">
    <location>
        <begin position="2493"/>
        <end position="2521"/>
    </location>
</feature>
<evidence type="ECO:0000259" key="8">
    <source>
        <dbReference type="Pfam" id="PF22544"/>
    </source>
</evidence>
<evidence type="ECO:0000256" key="2">
    <source>
        <dbReference type="ARBA" id="ARBA00004496"/>
    </source>
</evidence>
<feature type="compositionally biased region" description="Basic and acidic residues" evidence="6">
    <location>
        <begin position="2507"/>
        <end position="2521"/>
    </location>
</feature>
<dbReference type="InterPro" id="IPR033305">
    <property type="entry name" value="Hydin-like"/>
</dbReference>
<name>A0A6P8EVH3_CLUHA</name>
<dbReference type="Pfam" id="PF17213">
    <property type="entry name" value="Hydin_ADK"/>
    <property type="match status" value="1"/>
</dbReference>
<evidence type="ECO:0000256" key="4">
    <source>
        <dbReference type="ARBA" id="ARBA00023069"/>
    </source>
</evidence>
<dbReference type="PANTHER" id="PTHR23053:SF0">
    <property type="entry name" value="HYDROCEPHALUS-INDUCING PROTEIN HOMOLOG"/>
    <property type="match status" value="1"/>
</dbReference>
<comment type="subcellular location">
    <subcellularLocation>
        <location evidence="1">Cell projection</location>
        <location evidence="1">Cilium</location>
    </subcellularLocation>
    <subcellularLocation>
        <location evidence="2">Cytoplasm</location>
    </subcellularLocation>
</comment>
<feature type="domain" description="HYDIN/VesB/CFA65-like Ig-like" evidence="8">
    <location>
        <begin position="198"/>
        <end position="291"/>
    </location>
</feature>
<feature type="compositionally biased region" description="Basic and acidic residues" evidence="6">
    <location>
        <begin position="1246"/>
        <end position="1281"/>
    </location>
</feature>
<feature type="region of interest" description="Disordered" evidence="6">
    <location>
        <begin position="2257"/>
        <end position="2303"/>
    </location>
</feature>
<evidence type="ECO:0000256" key="1">
    <source>
        <dbReference type="ARBA" id="ARBA00004138"/>
    </source>
</evidence>
<keyword evidence="3" id="KW-0963">Cytoplasm</keyword>
<feature type="compositionally biased region" description="Acidic residues" evidence="6">
    <location>
        <begin position="2284"/>
        <end position="2293"/>
    </location>
</feature>